<evidence type="ECO:0000259" key="11">
    <source>
        <dbReference type="PROSITE" id="PS50929"/>
    </source>
</evidence>
<dbReference type="GO" id="GO:0005524">
    <property type="term" value="F:ATP binding"/>
    <property type="evidence" value="ECO:0007669"/>
    <property type="project" value="UniProtKB-KW"/>
</dbReference>
<dbReference type="SMART" id="SM00382">
    <property type="entry name" value="AAA"/>
    <property type="match status" value="1"/>
</dbReference>
<dbReference type="InterPro" id="IPR003593">
    <property type="entry name" value="AAA+_ATPase"/>
</dbReference>
<proteinExistence type="predicted"/>
<sequence>MLGLSRLRETFAHTPRTLGLVWRSSRAASVTLGVLTLAAAVLPLGVAYVGKTITDAVVARDERAALVWVAVELGLVAALSLAQRGLALTRQLLGAKLSIDIHTRILDKALSLDLRHFEDPEFYDQLTRARREASSRPAAVVTESFALVQNLVTLAGYAALLVGFSGLAVLALVVAAIPATVAEARFSGAAFRLRNFRSPDARRLNYLEYVLANDGHAKEVKLFGLGPMFRERYRALAASFYREDSALAVRRAGWAYGLSLLGTAAFYGCYGAMALGAAAGRLSLGDMVLYVAAFRQGQQAFQAVLSGVGGMYEHNLYMSNLFQYLGIPTGAPPALPDGGAAARAAGEGAAAGERGAAGEGAAAGERGVRFEGVGFRYPGQPRWAIRGVDLHIPAGQSLALVGHNGAGKTTFIKLLTRLYEPTEGRILLDGKDLRAWDVDALRRRIGVVFQDFNQYQLNLRENVALGSVEHLTDEPRVARAVSEGGAEEVVAAVPGGLDAQLGRWFKDGVELSGGQWQKIALARAFMREEADILVLDEPTAALDAEAEHAVFQRFRSLSRGRTTIVISHRFPTVRMADRIVVLDGGRVVEEGTHAELVARGERYARMFALQAEGYL</sequence>
<evidence type="ECO:0000256" key="5">
    <source>
        <dbReference type="ARBA" id="ARBA00022741"/>
    </source>
</evidence>
<evidence type="ECO:0000256" key="7">
    <source>
        <dbReference type="ARBA" id="ARBA00022989"/>
    </source>
</evidence>
<dbReference type="SUPFAM" id="SSF90123">
    <property type="entry name" value="ABC transporter transmembrane region"/>
    <property type="match status" value="1"/>
</dbReference>
<keyword evidence="2" id="KW-0813">Transport</keyword>
<feature type="domain" description="ABC transporter" evidence="10">
    <location>
        <begin position="368"/>
        <end position="609"/>
    </location>
</feature>
<dbReference type="GO" id="GO:0005886">
    <property type="term" value="C:plasma membrane"/>
    <property type="evidence" value="ECO:0007669"/>
    <property type="project" value="UniProtKB-SubCell"/>
</dbReference>
<evidence type="ECO:0000256" key="3">
    <source>
        <dbReference type="ARBA" id="ARBA00022475"/>
    </source>
</evidence>
<keyword evidence="7 9" id="KW-1133">Transmembrane helix</keyword>
<evidence type="ECO:0000256" key="4">
    <source>
        <dbReference type="ARBA" id="ARBA00022692"/>
    </source>
</evidence>
<dbReference type="Pfam" id="PF00005">
    <property type="entry name" value="ABC_tran"/>
    <property type="match status" value="1"/>
</dbReference>
<dbReference type="PROSITE" id="PS50929">
    <property type="entry name" value="ABC_TM1F"/>
    <property type="match status" value="1"/>
</dbReference>
<dbReference type="InterPro" id="IPR027417">
    <property type="entry name" value="P-loop_NTPase"/>
</dbReference>
<feature type="transmembrane region" description="Helical" evidence="9">
    <location>
        <begin position="65"/>
        <end position="82"/>
    </location>
</feature>
<dbReference type="PROSITE" id="PS50893">
    <property type="entry name" value="ABC_TRANSPORTER_2"/>
    <property type="match status" value="1"/>
</dbReference>
<dbReference type="FunFam" id="3.40.50.300:FF:000221">
    <property type="entry name" value="Multidrug ABC transporter ATP-binding protein"/>
    <property type="match status" value="1"/>
</dbReference>
<dbReference type="PROSITE" id="PS00211">
    <property type="entry name" value="ABC_TRANSPORTER_1"/>
    <property type="match status" value="1"/>
</dbReference>
<keyword evidence="8 9" id="KW-0472">Membrane</keyword>
<protein>
    <submittedName>
        <fullName evidence="12">ABC transporter permease</fullName>
    </submittedName>
</protein>
<reference evidence="12 13" key="1">
    <citation type="submission" date="2015-09" db="EMBL/GenBank/DDBJ databases">
        <title>Sorangium comparison.</title>
        <authorList>
            <person name="Zaburannyi N."/>
            <person name="Bunk B."/>
            <person name="Overmann J."/>
            <person name="Mueller R."/>
        </authorList>
    </citation>
    <scope>NUCLEOTIDE SEQUENCE [LARGE SCALE GENOMIC DNA]</scope>
    <source>
        <strain evidence="12 13">So ceGT47</strain>
    </source>
</reference>
<feature type="transmembrane region" description="Helical" evidence="9">
    <location>
        <begin position="154"/>
        <end position="177"/>
    </location>
</feature>
<dbReference type="InterPro" id="IPR003439">
    <property type="entry name" value="ABC_transporter-like_ATP-bd"/>
</dbReference>
<dbReference type="PANTHER" id="PTHR24221">
    <property type="entry name" value="ATP-BINDING CASSETTE SUB-FAMILY B"/>
    <property type="match status" value="1"/>
</dbReference>
<name>A0A4P2QAG8_SORCE</name>
<accession>A0A4P2QAG8</accession>
<dbReference type="InterPro" id="IPR036640">
    <property type="entry name" value="ABC1_TM_sf"/>
</dbReference>
<dbReference type="AlphaFoldDB" id="A0A4P2QAG8"/>
<gene>
    <name evidence="12" type="primary">abc-msp</name>
    <name evidence="12" type="ORF">SOCEGT47_068290</name>
</gene>
<dbReference type="RefSeq" id="WP_129353767.1">
    <property type="nucleotide sequence ID" value="NZ_CP012670.1"/>
</dbReference>
<dbReference type="OrthoDB" id="5480201at2"/>
<dbReference type="GO" id="GO:0016887">
    <property type="term" value="F:ATP hydrolysis activity"/>
    <property type="evidence" value="ECO:0007669"/>
    <property type="project" value="InterPro"/>
</dbReference>
<dbReference type="InterPro" id="IPR011527">
    <property type="entry name" value="ABC1_TM_dom"/>
</dbReference>
<keyword evidence="3" id="KW-1003">Cell membrane</keyword>
<evidence type="ECO:0000313" key="13">
    <source>
        <dbReference type="Proteomes" id="UP000295781"/>
    </source>
</evidence>
<evidence type="ECO:0000256" key="8">
    <source>
        <dbReference type="ARBA" id="ARBA00023136"/>
    </source>
</evidence>
<comment type="subcellular location">
    <subcellularLocation>
        <location evidence="1">Cell membrane</location>
        <topology evidence="1">Multi-pass membrane protein</topology>
    </subcellularLocation>
</comment>
<feature type="transmembrane region" description="Helical" evidence="9">
    <location>
        <begin position="30"/>
        <end position="50"/>
    </location>
</feature>
<keyword evidence="4 9" id="KW-0812">Transmembrane</keyword>
<evidence type="ECO:0000313" key="12">
    <source>
        <dbReference type="EMBL" id="AUX26268.1"/>
    </source>
</evidence>
<dbReference type="GO" id="GO:0140359">
    <property type="term" value="F:ABC-type transporter activity"/>
    <property type="evidence" value="ECO:0007669"/>
    <property type="project" value="InterPro"/>
</dbReference>
<dbReference type="PANTHER" id="PTHR24221:SF646">
    <property type="entry name" value="HAEMOLYSIN SECRETION ATP-BINDING PROTEIN"/>
    <property type="match status" value="1"/>
</dbReference>
<feature type="domain" description="ABC transmembrane type-1" evidence="11">
    <location>
        <begin position="30"/>
        <end position="313"/>
    </location>
</feature>
<keyword evidence="6" id="KW-0067">ATP-binding</keyword>
<evidence type="ECO:0000256" key="2">
    <source>
        <dbReference type="ARBA" id="ARBA00022448"/>
    </source>
</evidence>
<dbReference type="Proteomes" id="UP000295781">
    <property type="component" value="Chromosome"/>
</dbReference>
<evidence type="ECO:0000256" key="1">
    <source>
        <dbReference type="ARBA" id="ARBA00004651"/>
    </source>
</evidence>
<evidence type="ECO:0000256" key="9">
    <source>
        <dbReference type="SAM" id="Phobius"/>
    </source>
</evidence>
<dbReference type="EMBL" id="CP012670">
    <property type="protein sequence ID" value="AUX26268.1"/>
    <property type="molecule type" value="Genomic_DNA"/>
</dbReference>
<dbReference type="SUPFAM" id="SSF52540">
    <property type="entry name" value="P-loop containing nucleoside triphosphate hydrolases"/>
    <property type="match status" value="1"/>
</dbReference>
<dbReference type="GO" id="GO:0034040">
    <property type="term" value="F:ATPase-coupled lipid transmembrane transporter activity"/>
    <property type="evidence" value="ECO:0007669"/>
    <property type="project" value="TreeGrafter"/>
</dbReference>
<dbReference type="Gene3D" id="1.20.1560.10">
    <property type="entry name" value="ABC transporter type 1, transmembrane domain"/>
    <property type="match status" value="1"/>
</dbReference>
<dbReference type="InterPro" id="IPR039421">
    <property type="entry name" value="Type_1_exporter"/>
</dbReference>
<dbReference type="InterPro" id="IPR017871">
    <property type="entry name" value="ABC_transporter-like_CS"/>
</dbReference>
<keyword evidence="5" id="KW-0547">Nucleotide-binding</keyword>
<organism evidence="12 13">
    <name type="scientific">Sorangium cellulosum</name>
    <name type="common">Polyangium cellulosum</name>
    <dbReference type="NCBI Taxonomy" id="56"/>
    <lineage>
        <taxon>Bacteria</taxon>
        <taxon>Pseudomonadati</taxon>
        <taxon>Myxococcota</taxon>
        <taxon>Polyangia</taxon>
        <taxon>Polyangiales</taxon>
        <taxon>Polyangiaceae</taxon>
        <taxon>Sorangium</taxon>
    </lineage>
</organism>
<dbReference type="Gene3D" id="3.40.50.300">
    <property type="entry name" value="P-loop containing nucleotide triphosphate hydrolases"/>
    <property type="match status" value="1"/>
</dbReference>
<evidence type="ECO:0000256" key="6">
    <source>
        <dbReference type="ARBA" id="ARBA00022840"/>
    </source>
</evidence>
<evidence type="ECO:0000259" key="10">
    <source>
        <dbReference type="PROSITE" id="PS50893"/>
    </source>
</evidence>